<dbReference type="Proteomes" id="UP000192929">
    <property type="component" value="Unassembled WGS sequence"/>
</dbReference>
<organism evidence="1 2">
    <name type="scientific">Kocuria marina subsp. indica</name>
    <dbReference type="NCBI Taxonomy" id="1049583"/>
    <lineage>
        <taxon>Bacteria</taxon>
        <taxon>Bacillati</taxon>
        <taxon>Actinomycetota</taxon>
        <taxon>Actinomycetes</taxon>
        <taxon>Micrococcales</taxon>
        <taxon>Micrococcaceae</taxon>
        <taxon>Kocuria</taxon>
    </lineage>
</organism>
<reference evidence="2" key="1">
    <citation type="submission" date="2017-04" db="EMBL/GenBank/DDBJ databases">
        <authorList>
            <person name="Varghese N."/>
            <person name="Submissions S."/>
        </authorList>
    </citation>
    <scope>NUCLEOTIDE SEQUENCE [LARGE SCALE GENOMIC DNA]</scope>
    <source>
        <strain evidence="2">NIO-1021</strain>
    </source>
</reference>
<dbReference type="GO" id="GO:0003677">
    <property type="term" value="F:DNA binding"/>
    <property type="evidence" value="ECO:0007669"/>
    <property type="project" value="InterPro"/>
</dbReference>
<protein>
    <recommendedName>
        <fullName evidence="3">Tyr recombinase domain-containing protein</fullName>
    </recommendedName>
</protein>
<dbReference type="RefSeq" id="WP_143467405.1">
    <property type="nucleotide sequence ID" value="NZ_FXAC01000010.1"/>
</dbReference>
<sequence>MAVETTPISLQAVAELPATGATGYLAALLIESGAVPTQNFDRIRLEVWEQDFFATIPDSGTRILLHRYAAWIINPRFADPPHSSVADDNSRLSASKTHLKAVAQFLEILQTQGWNLGTMPQRLFDDYVAAHGRTGKDLTPFIRWARSQHLTQLRSEYPQSGPGGSVVSENQRWDWVADLLSTDELKLAWCVGGLLVLLYGATLTRLVSLRHEAVDWEENTTRITLGTDPIELPVPVGALVRQLLDAGPMPSGNESPWLFPGARPGRHLTTAALSTPLAKRGIDLRGGRRTALIILARDVPPSVLADLLGVSIDAATRWSALGGRDWIDYPASGCWAPDSLSSQRIRESVPSRSLLTSGGALARPLEGGSGAEGPCAGQGFKSGVATARQPIPRVCWPR</sequence>
<dbReference type="SUPFAM" id="SSF56349">
    <property type="entry name" value="DNA breaking-rejoining enzymes"/>
    <property type="match status" value="1"/>
</dbReference>
<keyword evidence="2" id="KW-1185">Reference proteome</keyword>
<accession>A0A1X7DA38</accession>
<evidence type="ECO:0000313" key="2">
    <source>
        <dbReference type="Proteomes" id="UP000192929"/>
    </source>
</evidence>
<gene>
    <name evidence="1" type="ORF">SAMN06296028_11010</name>
</gene>
<evidence type="ECO:0008006" key="3">
    <source>
        <dbReference type="Google" id="ProtNLM"/>
    </source>
</evidence>
<proteinExistence type="predicted"/>
<dbReference type="InterPro" id="IPR011010">
    <property type="entry name" value="DNA_brk_join_enz"/>
</dbReference>
<name>A0A1X7DA38_9MICC</name>
<evidence type="ECO:0000313" key="1">
    <source>
        <dbReference type="EMBL" id="SMF11474.1"/>
    </source>
</evidence>
<dbReference type="EMBL" id="FXAC01000010">
    <property type="protein sequence ID" value="SMF11474.1"/>
    <property type="molecule type" value="Genomic_DNA"/>
</dbReference>
<dbReference type="AlphaFoldDB" id="A0A1X7DA38"/>